<dbReference type="Pfam" id="PF00512">
    <property type="entry name" value="HisKA"/>
    <property type="match status" value="1"/>
</dbReference>
<dbReference type="PRINTS" id="PR00344">
    <property type="entry name" value="BCTRLSENSOR"/>
</dbReference>
<keyword evidence="14" id="KW-1185">Reference proteome</keyword>
<evidence type="ECO:0000256" key="8">
    <source>
        <dbReference type="ARBA" id="ARBA00023012"/>
    </source>
</evidence>
<keyword evidence="6" id="KW-0418">Kinase</keyword>
<evidence type="ECO:0000313" key="14">
    <source>
        <dbReference type="Proteomes" id="UP000036867"/>
    </source>
</evidence>
<dbReference type="EMBL" id="LILB01000005">
    <property type="protein sequence ID" value="KOO49481.1"/>
    <property type="molecule type" value="Genomic_DNA"/>
</dbReference>
<dbReference type="SMART" id="SM00387">
    <property type="entry name" value="HATPase_c"/>
    <property type="match status" value="1"/>
</dbReference>
<evidence type="ECO:0000256" key="7">
    <source>
        <dbReference type="ARBA" id="ARBA00022840"/>
    </source>
</evidence>
<dbReference type="GO" id="GO:0005524">
    <property type="term" value="F:ATP binding"/>
    <property type="evidence" value="ECO:0007669"/>
    <property type="project" value="UniProtKB-KW"/>
</dbReference>
<dbReference type="PANTHER" id="PTHR43065:SF10">
    <property type="entry name" value="PEROXIDE STRESS-ACTIVATED HISTIDINE KINASE MAK3"/>
    <property type="match status" value="1"/>
</dbReference>
<dbReference type="NCBIfam" id="TIGR00229">
    <property type="entry name" value="sensory_box"/>
    <property type="match status" value="1"/>
</dbReference>
<keyword evidence="4" id="KW-0808">Transferase</keyword>
<dbReference type="InterPro" id="IPR013767">
    <property type="entry name" value="PAS_fold"/>
</dbReference>
<evidence type="ECO:0000259" key="11">
    <source>
        <dbReference type="PROSITE" id="PS50112"/>
    </source>
</evidence>
<comment type="caution">
    <text evidence="13">The sequence shown here is derived from an EMBL/GenBank/DDBJ whole genome shotgun (WGS) entry which is preliminary data.</text>
</comment>
<evidence type="ECO:0000256" key="5">
    <source>
        <dbReference type="ARBA" id="ARBA00022741"/>
    </source>
</evidence>
<dbReference type="InterPro" id="IPR000014">
    <property type="entry name" value="PAS"/>
</dbReference>
<dbReference type="PROSITE" id="PS50113">
    <property type="entry name" value="PAC"/>
    <property type="match status" value="1"/>
</dbReference>
<dbReference type="SUPFAM" id="SSF55874">
    <property type="entry name" value="ATPase domain of HSP90 chaperone/DNA topoisomerase II/histidine kinase"/>
    <property type="match status" value="1"/>
</dbReference>
<dbReference type="InterPro" id="IPR035965">
    <property type="entry name" value="PAS-like_dom_sf"/>
</dbReference>
<keyword evidence="3" id="KW-0597">Phosphoprotein</keyword>
<dbReference type="CDD" id="cd00130">
    <property type="entry name" value="PAS"/>
    <property type="match status" value="1"/>
</dbReference>
<gene>
    <name evidence="13" type="ORF">AMD00_14050</name>
</gene>
<dbReference type="GO" id="GO:0000155">
    <property type="term" value="F:phosphorelay sensor kinase activity"/>
    <property type="evidence" value="ECO:0007669"/>
    <property type="project" value="InterPro"/>
</dbReference>
<dbReference type="Pfam" id="PF02518">
    <property type="entry name" value="HATPase_c"/>
    <property type="match status" value="1"/>
</dbReference>
<dbReference type="SMART" id="SM00091">
    <property type="entry name" value="PAS"/>
    <property type="match status" value="1"/>
</dbReference>
<dbReference type="Proteomes" id="UP000036867">
    <property type="component" value="Unassembled WGS sequence"/>
</dbReference>
<dbReference type="InterPro" id="IPR003661">
    <property type="entry name" value="HisK_dim/P_dom"/>
</dbReference>
<dbReference type="PROSITE" id="PS50109">
    <property type="entry name" value="HIS_KIN"/>
    <property type="match status" value="1"/>
</dbReference>
<dbReference type="STRING" id="263475.AMD00_14050"/>
<feature type="domain" description="Histidine kinase" evidence="10">
    <location>
        <begin position="318"/>
        <end position="524"/>
    </location>
</feature>
<feature type="transmembrane region" description="Helical" evidence="9">
    <location>
        <begin position="12"/>
        <end position="34"/>
    </location>
</feature>
<keyword evidence="5" id="KW-0547">Nucleotide-binding</keyword>
<evidence type="ECO:0000259" key="10">
    <source>
        <dbReference type="PROSITE" id="PS50109"/>
    </source>
</evidence>
<evidence type="ECO:0000313" key="13">
    <source>
        <dbReference type="EMBL" id="KOO49481.1"/>
    </source>
</evidence>
<comment type="catalytic activity">
    <reaction evidence="1">
        <text>ATP + protein L-histidine = ADP + protein N-phospho-L-histidine.</text>
        <dbReference type="EC" id="2.7.13.3"/>
    </reaction>
</comment>
<organism evidence="13 14">
    <name type="scientific">Viridibacillus arvi</name>
    <dbReference type="NCBI Taxonomy" id="263475"/>
    <lineage>
        <taxon>Bacteria</taxon>
        <taxon>Bacillati</taxon>
        <taxon>Bacillota</taxon>
        <taxon>Bacilli</taxon>
        <taxon>Bacillales</taxon>
        <taxon>Caryophanaceae</taxon>
        <taxon>Viridibacillus</taxon>
    </lineage>
</organism>
<dbReference type="OrthoDB" id="9815750at2"/>
<dbReference type="InterPro" id="IPR004358">
    <property type="entry name" value="Sig_transdc_His_kin-like_C"/>
</dbReference>
<evidence type="ECO:0000259" key="12">
    <source>
        <dbReference type="PROSITE" id="PS50113"/>
    </source>
</evidence>
<dbReference type="PROSITE" id="PS50112">
    <property type="entry name" value="PAS"/>
    <property type="match status" value="1"/>
</dbReference>
<dbReference type="GeneID" id="301137221"/>
<dbReference type="Gene3D" id="1.10.287.130">
    <property type="match status" value="1"/>
</dbReference>
<dbReference type="RefSeq" id="WP_083446231.1">
    <property type="nucleotide sequence ID" value="NZ_LILB01000005.1"/>
</dbReference>
<protein>
    <recommendedName>
        <fullName evidence="2">histidine kinase</fullName>
        <ecNumber evidence="2">2.7.13.3</ecNumber>
    </recommendedName>
</protein>
<dbReference type="Gene3D" id="3.30.450.20">
    <property type="entry name" value="PAS domain"/>
    <property type="match status" value="1"/>
</dbReference>
<dbReference type="SMART" id="SM00388">
    <property type="entry name" value="HisKA"/>
    <property type="match status" value="1"/>
</dbReference>
<feature type="transmembrane region" description="Helical" evidence="9">
    <location>
        <begin position="139"/>
        <end position="160"/>
    </location>
</feature>
<dbReference type="SUPFAM" id="SSF55785">
    <property type="entry name" value="PYP-like sensor domain (PAS domain)"/>
    <property type="match status" value="1"/>
</dbReference>
<evidence type="ECO:0000256" key="9">
    <source>
        <dbReference type="SAM" id="Phobius"/>
    </source>
</evidence>
<evidence type="ECO:0000256" key="2">
    <source>
        <dbReference type="ARBA" id="ARBA00012438"/>
    </source>
</evidence>
<dbReference type="InterPro" id="IPR036097">
    <property type="entry name" value="HisK_dim/P_sf"/>
</dbReference>
<sequence>MKHSTILRKRNQFVLFLFATGLIIHAILSSIHLINYDVPFPFTASIYCVLLLVCSALHINEYVMRILLIIGLNGSIILLIMQTNYIYQLVFLILLLFLLAIYQSLWINLSMFIVTIIQIILLIEYRYTIFRNSITDTDIALFTIILFIVAIIGFMQTVYINNSWKKMESHSDSLEKAFLSKEAYLNLFFENAKDSIAVFDLENKIITVNPAFEKLYGWKKRECIGKAVPLVSPEYINLAKERCNHLLNSGSFDMLESKDMRKDGTYFDAQMTLSPIFDYNGKIIATSVITRDISYKKEAEKLIIQSEKLKAIGEIAAGVAHEVRNPLTVISGFVQMMNNDKSSPYAFYTNLIEAEIDRINLIISEFLVLSKPHAMQPKVFKIDKVISDILTLYQPELQLKNIELIQNWNTNNMMIKGDANQIKQVIINIIKNAVEAIEKDGNISVTVEKTANQFCSICFSDDGGGMEKEVIEHIFKPFYTTKTEGTGLGMMISEKIIQEHEGQITIDSEYGKGTSITIKLPYVDN</sequence>
<evidence type="ECO:0000256" key="1">
    <source>
        <dbReference type="ARBA" id="ARBA00000085"/>
    </source>
</evidence>
<reference evidence="14" key="1">
    <citation type="submission" date="2015-08" db="EMBL/GenBank/DDBJ databases">
        <title>Fjat-10028 dsm 16317.</title>
        <authorList>
            <person name="Liu B."/>
            <person name="Wang J."/>
            <person name="Zhu Y."/>
            <person name="Liu G."/>
            <person name="Chen Q."/>
            <person name="Chen Z."/>
            <person name="Lan J."/>
            <person name="Che J."/>
            <person name="Ge C."/>
            <person name="Shi H."/>
            <person name="Pan Z."/>
            <person name="Liu X."/>
        </authorList>
    </citation>
    <scope>NUCLEOTIDE SEQUENCE [LARGE SCALE GENOMIC DNA]</scope>
    <source>
        <strain evidence="14">DSM 16317</strain>
    </source>
</reference>
<feature type="domain" description="PAS" evidence="11">
    <location>
        <begin position="181"/>
        <end position="250"/>
    </location>
</feature>
<feature type="transmembrane region" description="Helical" evidence="9">
    <location>
        <begin position="40"/>
        <end position="57"/>
    </location>
</feature>
<keyword evidence="9" id="KW-0472">Membrane</keyword>
<dbReference type="InterPro" id="IPR005467">
    <property type="entry name" value="His_kinase_dom"/>
</dbReference>
<dbReference type="CDD" id="cd00082">
    <property type="entry name" value="HisKA"/>
    <property type="match status" value="1"/>
</dbReference>
<dbReference type="PANTHER" id="PTHR43065">
    <property type="entry name" value="SENSOR HISTIDINE KINASE"/>
    <property type="match status" value="1"/>
</dbReference>
<name>A0A0M0LEW3_9BACL</name>
<feature type="domain" description="PAC" evidence="12">
    <location>
        <begin position="253"/>
        <end position="305"/>
    </location>
</feature>
<dbReference type="EC" id="2.7.13.3" evidence="2"/>
<dbReference type="Gene3D" id="3.30.565.10">
    <property type="entry name" value="Histidine kinase-like ATPase, C-terminal domain"/>
    <property type="match status" value="1"/>
</dbReference>
<evidence type="ECO:0000256" key="4">
    <source>
        <dbReference type="ARBA" id="ARBA00022679"/>
    </source>
</evidence>
<dbReference type="InterPro" id="IPR000700">
    <property type="entry name" value="PAS-assoc_C"/>
</dbReference>
<keyword evidence="7" id="KW-0067">ATP-binding</keyword>
<feature type="transmembrane region" description="Helical" evidence="9">
    <location>
        <begin position="109"/>
        <end position="127"/>
    </location>
</feature>
<evidence type="ECO:0000256" key="6">
    <source>
        <dbReference type="ARBA" id="ARBA00022777"/>
    </source>
</evidence>
<dbReference type="InterPro" id="IPR003594">
    <property type="entry name" value="HATPase_dom"/>
</dbReference>
<dbReference type="InterPro" id="IPR036890">
    <property type="entry name" value="HATPase_C_sf"/>
</dbReference>
<dbReference type="SUPFAM" id="SSF47384">
    <property type="entry name" value="Homodimeric domain of signal transducing histidine kinase"/>
    <property type="match status" value="1"/>
</dbReference>
<feature type="transmembrane region" description="Helical" evidence="9">
    <location>
        <begin position="62"/>
        <end position="80"/>
    </location>
</feature>
<dbReference type="PATRIC" id="fig|263475.3.peg.4072"/>
<proteinExistence type="predicted"/>
<keyword evidence="9" id="KW-0812">Transmembrane</keyword>
<keyword evidence="9" id="KW-1133">Transmembrane helix</keyword>
<dbReference type="Pfam" id="PF00989">
    <property type="entry name" value="PAS"/>
    <property type="match status" value="1"/>
</dbReference>
<accession>A0A0M0LEW3</accession>
<keyword evidence="8" id="KW-0902">Two-component regulatory system</keyword>
<evidence type="ECO:0000256" key="3">
    <source>
        <dbReference type="ARBA" id="ARBA00022553"/>
    </source>
</evidence>
<dbReference type="AlphaFoldDB" id="A0A0M0LEW3"/>